<keyword evidence="1" id="KW-0812">Transmembrane</keyword>
<accession>A0A0M0F8K6</accession>
<gene>
    <name evidence="2" type="ORF">M768_07380</name>
</gene>
<dbReference type="EMBL" id="ATNL01000007">
    <property type="protein sequence ID" value="KON73919.1"/>
    <property type="molecule type" value="Genomic_DNA"/>
</dbReference>
<keyword evidence="3" id="KW-1185">Reference proteome</keyword>
<evidence type="ECO:0000313" key="2">
    <source>
        <dbReference type="EMBL" id="KON73919.1"/>
    </source>
</evidence>
<comment type="caution">
    <text evidence="2">The sequence shown here is derived from an EMBL/GenBank/DDBJ whole genome shotgun (WGS) entry which is preliminary data.</text>
</comment>
<dbReference type="AlphaFoldDB" id="A0A0M0F8K6"/>
<organism evidence="2 3">
    <name type="scientific">Cellulosimicrobium cellulans F16</name>
    <dbReference type="NCBI Taxonomy" id="1350482"/>
    <lineage>
        <taxon>Bacteria</taxon>
        <taxon>Bacillati</taxon>
        <taxon>Actinomycetota</taxon>
        <taxon>Actinomycetes</taxon>
        <taxon>Micrococcales</taxon>
        <taxon>Promicromonosporaceae</taxon>
        <taxon>Cellulosimicrobium</taxon>
    </lineage>
</organism>
<feature type="transmembrane region" description="Helical" evidence="1">
    <location>
        <begin position="18"/>
        <end position="39"/>
    </location>
</feature>
<dbReference type="Proteomes" id="UP000037387">
    <property type="component" value="Unassembled WGS sequence"/>
</dbReference>
<dbReference type="RefSeq" id="WP_255318720.1">
    <property type="nucleotide sequence ID" value="NZ_KQ435289.1"/>
</dbReference>
<name>A0A0M0F8K6_CELCE</name>
<keyword evidence="1" id="KW-0472">Membrane</keyword>
<protein>
    <submittedName>
        <fullName evidence="2">Uncharacterized protein</fullName>
    </submittedName>
</protein>
<proteinExistence type="predicted"/>
<keyword evidence="1" id="KW-1133">Transmembrane helix</keyword>
<evidence type="ECO:0000313" key="3">
    <source>
        <dbReference type="Proteomes" id="UP000037387"/>
    </source>
</evidence>
<evidence type="ECO:0000256" key="1">
    <source>
        <dbReference type="SAM" id="Phobius"/>
    </source>
</evidence>
<reference evidence="2 3" key="1">
    <citation type="journal article" date="2015" name="Sci. Rep.">
        <title>Functional and structural properties of a novel cellulosome-like multienzyme complex: efficient glycoside hydrolysis of water-insoluble 7-xylosyl-10-deacetylpaclitaxel.</title>
        <authorList>
            <person name="Dou T.Y."/>
            <person name="Luan H.W."/>
            <person name="Ge G.B."/>
            <person name="Dong M.M."/>
            <person name="Zou H.F."/>
            <person name="He Y.Q."/>
            <person name="Cui P."/>
            <person name="Wang J.Y."/>
            <person name="Hao D.C."/>
            <person name="Yang S.L."/>
            <person name="Yang L."/>
        </authorList>
    </citation>
    <scope>NUCLEOTIDE SEQUENCE [LARGE SCALE GENOMIC DNA]</scope>
    <source>
        <strain evidence="2 3">F16</strain>
    </source>
</reference>
<sequence>MAWQPTDPRQRARRNRRVAMIVVAALLATFLIPALAIVLS</sequence>